<reference evidence="1 2" key="1">
    <citation type="submission" date="2018-09" db="EMBL/GenBank/DDBJ databases">
        <title>YIM 75000 draft genome.</title>
        <authorList>
            <person name="Tang S."/>
            <person name="Feng Y."/>
        </authorList>
    </citation>
    <scope>NUCLEOTIDE SEQUENCE [LARGE SCALE GENOMIC DNA]</scope>
    <source>
        <strain evidence="1 2">YIM 75000</strain>
    </source>
</reference>
<evidence type="ECO:0000313" key="2">
    <source>
        <dbReference type="Proteomes" id="UP000265614"/>
    </source>
</evidence>
<organism evidence="1 2">
    <name type="scientific">Vallicoccus soli</name>
    <dbReference type="NCBI Taxonomy" id="2339232"/>
    <lineage>
        <taxon>Bacteria</taxon>
        <taxon>Bacillati</taxon>
        <taxon>Actinomycetota</taxon>
        <taxon>Actinomycetes</taxon>
        <taxon>Motilibacterales</taxon>
        <taxon>Vallicoccaceae</taxon>
        <taxon>Vallicoccus</taxon>
    </lineage>
</organism>
<proteinExistence type="predicted"/>
<name>A0A3A3ZCT4_9ACTN</name>
<protein>
    <submittedName>
        <fullName evidence="1">Uncharacterized protein</fullName>
    </submittedName>
</protein>
<sequence>MPDTDPAAPSGTALYDTCVCGHVRGGHGRPGGAAVEGRTGTLCHVCSCPRFRGATGWRRGLQRLRDAFRRDGRG</sequence>
<dbReference type="Proteomes" id="UP000265614">
    <property type="component" value="Unassembled WGS sequence"/>
</dbReference>
<comment type="caution">
    <text evidence="1">The sequence shown here is derived from an EMBL/GenBank/DDBJ whole genome shotgun (WGS) entry which is preliminary data.</text>
</comment>
<dbReference type="AlphaFoldDB" id="A0A3A3ZCT4"/>
<keyword evidence="2" id="KW-1185">Reference proteome</keyword>
<dbReference type="EMBL" id="QZEZ01000012">
    <property type="protein sequence ID" value="RJK92784.1"/>
    <property type="molecule type" value="Genomic_DNA"/>
</dbReference>
<dbReference type="RefSeq" id="WP_119951919.1">
    <property type="nucleotide sequence ID" value="NZ_QZEZ01000012.1"/>
</dbReference>
<gene>
    <name evidence="1" type="ORF">D5H78_18185</name>
</gene>
<evidence type="ECO:0000313" key="1">
    <source>
        <dbReference type="EMBL" id="RJK92784.1"/>
    </source>
</evidence>
<accession>A0A3A3ZCT4</accession>